<dbReference type="Pfam" id="PF12146">
    <property type="entry name" value="Hydrolase_4"/>
    <property type="match status" value="1"/>
</dbReference>
<dbReference type="PANTHER" id="PTHR43265">
    <property type="entry name" value="ESTERASE ESTD"/>
    <property type="match status" value="1"/>
</dbReference>
<comment type="caution">
    <text evidence="3">The sequence shown here is derived from an EMBL/GenBank/DDBJ whole genome shotgun (WGS) entry which is preliminary data.</text>
</comment>
<dbReference type="SUPFAM" id="SSF53474">
    <property type="entry name" value="alpha/beta-Hydrolases"/>
    <property type="match status" value="1"/>
</dbReference>
<dbReference type="InterPro" id="IPR053145">
    <property type="entry name" value="AB_hydrolase_Est10"/>
</dbReference>
<sequence>MYQAFLKTLSLLLILIPVPLQGQDISDMEGNWSGYIEIDNREMGIQITFSYSDQILDGTIDIPNRGTFTIPVEVIDTNNNQLVFQYETGRGPAVFYGSVNTNGDKISGDFEESGNVFPFILNKTSDPGGFYADIPESDITISTGNANIGGSLILRNERSPLVLLVSGSGGEDRNQEIGGFQTFRKLSSRLYEQGYSSFRYDDPGIGESTGNPDVTLQELSADLVDIIQHLRTEYSESISGIVLLGYNQGGIVSAMAAAEIETDGVILAATPFVSGEENIEQQIRKISSVQDVSKEIVDQNLAFQEKIYKVVREDGDWMPIEEQLEMRLRSQIEELPLEHQNALGEMNAFIQSQIDRQLETAKSRWFKSWIETDPVSVFKQTEAPILALFGAKDSQVLPQSNLTIADSLASSGDLYLETALVDEANHLFQDANTGMPTEYSMLDKEFADGFISRIDQFIDSIQFRAPN</sequence>
<organism evidence="3 4">
    <name type="scientific">Rhodohalobacter sulfatireducens</name>
    <dbReference type="NCBI Taxonomy" id="2911366"/>
    <lineage>
        <taxon>Bacteria</taxon>
        <taxon>Pseudomonadati</taxon>
        <taxon>Balneolota</taxon>
        <taxon>Balneolia</taxon>
        <taxon>Balneolales</taxon>
        <taxon>Balneolaceae</taxon>
        <taxon>Rhodohalobacter</taxon>
    </lineage>
</organism>
<feature type="chain" id="PRO_5046348674" evidence="1">
    <location>
        <begin position="23"/>
        <end position="467"/>
    </location>
</feature>
<name>A0ABS9K9L8_9BACT</name>
<feature type="domain" description="Serine aminopeptidase S33" evidence="2">
    <location>
        <begin position="182"/>
        <end position="278"/>
    </location>
</feature>
<gene>
    <name evidence="3" type="ORF">L6773_03145</name>
</gene>
<proteinExistence type="predicted"/>
<dbReference type="Gene3D" id="3.40.50.1820">
    <property type="entry name" value="alpha/beta hydrolase"/>
    <property type="match status" value="1"/>
</dbReference>
<accession>A0ABS9K9L8</accession>
<dbReference type="InterPro" id="IPR029058">
    <property type="entry name" value="AB_hydrolase_fold"/>
</dbReference>
<dbReference type="EMBL" id="JAKLWS010000002">
    <property type="protein sequence ID" value="MCG2587549.1"/>
    <property type="molecule type" value="Genomic_DNA"/>
</dbReference>
<dbReference type="GO" id="GO:0016787">
    <property type="term" value="F:hydrolase activity"/>
    <property type="evidence" value="ECO:0007669"/>
    <property type="project" value="UniProtKB-KW"/>
</dbReference>
<evidence type="ECO:0000313" key="3">
    <source>
        <dbReference type="EMBL" id="MCG2587549.1"/>
    </source>
</evidence>
<dbReference type="RefSeq" id="WP_237852393.1">
    <property type="nucleotide sequence ID" value="NZ_JAKLWS010000002.1"/>
</dbReference>
<feature type="signal peptide" evidence="1">
    <location>
        <begin position="1"/>
        <end position="22"/>
    </location>
</feature>
<evidence type="ECO:0000313" key="4">
    <source>
        <dbReference type="Proteomes" id="UP001165366"/>
    </source>
</evidence>
<protein>
    <submittedName>
        <fullName evidence="3">Alpha/beta hydrolase</fullName>
    </submittedName>
</protein>
<dbReference type="PANTHER" id="PTHR43265:SF1">
    <property type="entry name" value="ESTERASE ESTD"/>
    <property type="match status" value="1"/>
</dbReference>
<evidence type="ECO:0000259" key="2">
    <source>
        <dbReference type="Pfam" id="PF12146"/>
    </source>
</evidence>
<reference evidence="3" key="1">
    <citation type="submission" date="2022-01" db="EMBL/GenBank/DDBJ databases">
        <authorList>
            <person name="Wang Y."/>
        </authorList>
    </citation>
    <scope>NUCLEOTIDE SEQUENCE</scope>
    <source>
        <strain evidence="3">WB101</strain>
    </source>
</reference>
<dbReference type="InterPro" id="IPR022742">
    <property type="entry name" value="Hydrolase_4"/>
</dbReference>
<reference evidence="3" key="2">
    <citation type="submission" date="2024-05" db="EMBL/GenBank/DDBJ databases">
        <title>Rhodohalobacter halophilus gen. nov., sp. nov., a moderately halophilic member of the family Balneolaceae.</title>
        <authorList>
            <person name="Xia J."/>
        </authorList>
    </citation>
    <scope>NUCLEOTIDE SEQUENCE</scope>
    <source>
        <strain evidence="3">WB101</strain>
    </source>
</reference>
<keyword evidence="1" id="KW-0732">Signal</keyword>
<keyword evidence="3" id="KW-0378">Hydrolase</keyword>
<dbReference type="Proteomes" id="UP001165366">
    <property type="component" value="Unassembled WGS sequence"/>
</dbReference>
<keyword evidence="4" id="KW-1185">Reference proteome</keyword>
<evidence type="ECO:0000256" key="1">
    <source>
        <dbReference type="SAM" id="SignalP"/>
    </source>
</evidence>